<feature type="compositionally biased region" description="Basic residues" evidence="1">
    <location>
        <begin position="83"/>
        <end position="92"/>
    </location>
</feature>
<dbReference type="Proteomes" id="UP000298652">
    <property type="component" value="Chromosome 8"/>
</dbReference>
<name>A0A4U6TL21_SETVI</name>
<feature type="region of interest" description="Disordered" evidence="1">
    <location>
        <begin position="54"/>
        <end position="94"/>
    </location>
</feature>
<keyword evidence="3" id="KW-1185">Reference proteome</keyword>
<evidence type="ECO:0000256" key="1">
    <source>
        <dbReference type="SAM" id="MobiDB-lite"/>
    </source>
</evidence>
<sequence>MRCSHLGPLENIDCQFHPPTPSPLRADGAAASIRHRRAASQFVPSPSFLRLGSFTEPPYPSSTRPHPAPTPTGCCTASSSHLPSRRRFRSPRRGTLVSKRSIRRLHASTPRKEDQVWTKQCQHLNPDSDSATCAAAARLFAHCWSRSMALATSCSPWCPSLCSLSSSSTLQVLVEHDHKPTYLISKA</sequence>
<evidence type="ECO:0000313" key="2">
    <source>
        <dbReference type="EMBL" id="TKW01755.1"/>
    </source>
</evidence>
<accession>A0A4U6TL21</accession>
<evidence type="ECO:0000313" key="3">
    <source>
        <dbReference type="Proteomes" id="UP000298652"/>
    </source>
</evidence>
<dbReference type="Gramene" id="TKW01755">
    <property type="protein sequence ID" value="TKW01755"/>
    <property type="gene ID" value="SEVIR_8G199500v2"/>
</dbReference>
<proteinExistence type="predicted"/>
<gene>
    <name evidence="2" type="ORF">SEVIR_8G199500v2</name>
</gene>
<dbReference type="EMBL" id="CM016559">
    <property type="protein sequence ID" value="TKW01755.1"/>
    <property type="molecule type" value="Genomic_DNA"/>
</dbReference>
<reference evidence="2" key="1">
    <citation type="submission" date="2019-03" db="EMBL/GenBank/DDBJ databases">
        <title>WGS assembly of Setaria viridis.</title>
        <authorList>
            <person name="Huang P."/>
            <person name="Jenkins J."/>
            <person name="Grimwood J."/>
            <person name="Barry K."/>
            <person name="Healey A."/>
            <person name="Mamidi S."/>
            <person name="Sreedasyam A."/>
            <person name="Shu S."/>
            <person name="Feldman M."/>
            <person name="Wu J."/>
            <person name="Yu Y."/>
            <person name="Chen C."/>
            <person name="Johnson J."/>
            <person name="Rokhsar D."/>
            <person name="Baxter I."/>
            <person name="Schmutz J."/>
            <person name="Brutnell T."/>
            <person name="Kellogg E."/>
        </authorList>
    </citation>
    <scope>NUCLEOTIDE SEQUENCE [LARGE SCALE GENOMIC DNA]</scope>
</reference>
<protein>
    <submittedName>
        <fullName evidence="2">Uncharacterized protein</fullName>
    </submittedName>
</protein>
<dbReference type="AlphaFoldDB" id="A0A4U6TL21"/>
<organism evidence="2 3">
    <name type="scientific">Setaria viridis</name>
    <name type="common">Green bristlegrass</name>
    <name type="synonym">Setaria italica subsp. viridis</name>
    <dbReference type="NCBI Taxonomy" id="4556"/>
    <lineage>
        <taxon>Eukaryota</taxon>
        <taxon>Viridiplantae</taxon>
        <taxon>Streptophyta</taxon>
        <taxon>Embryophyta</taxon>
        <taxon>Tracheophyta</taxon>
        <taxon>Spermatophyta</taxon>
        <taxon>Magnoliopsida</taxon>
        <taxon>Liliopsida</taxon>
        <taxon>Poales</taxon>
        <taxon>Poaceae</taxon>
        <taxon>PACMAD clade</taxon>
        <taxon>Panicoideae</taxon>
        <taxon>Panicodae</taxon>
        <taxon>Paniceae</taxon>
        <taxon>Cenchrinae</taxon>
        <taxon>Setaria</taxon>
    </lineage>
</organism>